<comment type="caution">
    <text evidence="3">The sequence shown here is derived from an EMBL/GenBank/DDBJ whole genome shotgun (WGS) entry which is preliminary data.</text>
</comment>
<gene>
    <name evidence="3" type="ORF">H8R94_09580</name>
</gene>
<dbReference type="RefSeq" id="WP_186854524.1">
    <property type="nucleotide sequence ID" value="NZ_JACOPG010000003.1"/>
</dbReference>
<dbReference type="GO" id="GO:0016787">
    <property type="term" value="F:hydrolase activity"/>
    <property type="evidence" value="ECO:0007669"/>
    <property type="project" value="UniProtKB-KW"/>
</dbReference>
<organism evidence="3 4">
    <name type="scientific">Roseburia lenta</name>
    <dbReference type="NCBI Taxonomy" id="2763061"/>
    <lineage>
        <taxon>Bacteria</taxon>
        <taxon>Bacillati</taxon>
        <taxon>Bacillota</taxon>
        <taxon>Clostridia</taxon>
        <taxon>Lachnospirales</taxon>
        <taxon>Lachnospiraceae</taxon>
        <taxon>Roseburia</taxon>
    </lineage>
</organism>
<dbReference type="Proteomes" id="UP000643810">
    <property type="component" value="Unassembled WGS sequence"/>
</dbReference>
<dbReference type="Gene3D" id="3.40.50.1820">
    <property type="entry name" value="alpha/beta hydrolase"/>
    <property type="match status" value="1"/>
</dbReference>
<protein>
    <submittedName>
        <fullName evidence="3">Alpha/beta hydrolase</fullName>
    </submittedName>
</protein>
<accession>A0ABR7GHU2</accession>
<dbReference type="EMBL" id="JACOPG010000003">
    <property type="protein sequence ID" value="MBC5686849.1"/>
    <property type="molecule type" value="Genomic_DNA"/>
</dbReference>
<dbReference type="PANTHER" id="PTHR43798:SF31">
    <property type="entry name" value="AB HYDROLASE SUPERFAMILY PROTEIN YCLE"/>
    <property type="match status" value="1"/>
</dbReference>
<dbReference type="Pfam" id="PF00561">
    <property type="entry name" value="Abhydrolase_1"/>
    <property type="match status" value="1"/>
</dbReference>
<name>A0ABR7GHU2_9FIRM</name>
<keyword evidence="4" id="KW-1185">Reference proteome</keyword>
<evidence type="ECO:0000259" key="2">
    <source>
        <dbReference type="Pfam" id="PF00561"/>
    </source>
</evidence>
<dbReference type="SUPFAM" id="SSF53474">
    <property type="entry name" value="alpha/beta-Hydrolases"/>
    <property type="match status" value="1"/>
</dbReference>
<reference evidence="3 4" key="1">
    <citation type="submission" date="2020-08" db="EMBL/GenBank/DDBJ databases">
        <title>Genome public.</title>
        <authorList>
            <person name="Liu C."/>
            <person name="Sun Q."/>
        </authorList>
    </citation>
    <scope>NUCLEOTIDE SEQUENCE [LARGE SCALE GENOMIC DNA]</scope>
    <source>
        <strain evidence="3 4">NSJ-9</strain>
    </source>
</reference>
<dbReference type="PANTHER" id="PTHR43798">
    <property type="entry name" value="MONOACYLGLYCEROL LIPASE"/>
    <property type="match status" value="1"/>
</dbReference>
<evidence type="ECO:0000256" key="1">
    <source>
        <dbReference type="ARBA" id="ARBA00022801"/>
    </source>
</evidence>
<keyword evidence="1 3" id="KW-0378">Hydrolase</keyword>
<feature type="domain" description="AB hydrolase-1" evidence="2">
    <location>
        <begin position="20"/>
        <end position="135"/>
    </location>
</feature>
<proteinExistence type="predicted"/>
<sequence>MYIQLNGQILSYEKEGEGSPIIFLHGNGETHAIWDRMIAEMSMDHTVYAIDSRGQGESATPKEYHYKDMAADVICFIESLHIEKPVLCGFSDGAIITLLVALKRLDLLSAIVLCGANLSPKGLTGSARREIKSLYKKTNSPLVEMMLLEPDIAPDKLRSINLPALVCAGSKDMIKPKETQTIADHLPQATLHIFEGETHGSYVEHTDKLAPVLRKFL</sequence>
<dbReference type="InterPro" id="IPR000073">
    <property type="entry name" value="AB_hydrolase_1"/>
</dbReference>
<evidence type="ECO:0000313" key="3">
    <source>
        <dbReference type="EMBL" id="MBC5686849.1"/>
    </source>
</evidence>
<dbReference type="InterPro" id="IPR050266">
    <property type="entry name" value="AB_hydrolase_sf"/>
</dbReference>
<dbReference type="InterPro" id="IPR029058">
    <property type="entry name" value="AB_hydrolase_fold"/>
</dbReference>
<evidence type="ECO:0000313" key="4">
    <source>
        <dbReference type="Proteomes" id="UP000643810"/>
    </source>
</evidence>